<evidence type="ECO:0000256" key="1">
    <source>
        <dbReference type="SAM" id="MobiDB-lite"/>
    </source>
</evidence>
<proteinExistence type="predicted"/>
<feature type="region of interest" description="Disordered" evidence="1">
    <location>
        <begin position="1"/>
        <end position="29"/>
    </location>
</feature>
<sequence length="136" mass="14719">MTAQIRPGPGDDKSRRPVEMTFEGKPSGLRNPSRSLRSLAAMMLALEALVLLMAIQPIRVLDGSITGGQIGAIVFCAVAAILLTGRLDKSSGWTMVSVLQVVLVLCGLQHWLIGAVGVFFGAVWLYVLYVRRRVLL</sequence>
<evidence type="ECO:0000313" key="4">
    <source>
        <dbReference type="Proteomes" id="UP000612899"/>
    </source>
</evidence>
<evidence type="ECO:0000313" key="3">
    <source>
        <dbReference type="EMBL" id="GIH11342.1"/>
    </source>
</evidence>
<comment type="caution">
    <text evidence="3">The sequence shown here is derived from an EMBL/GenBank/DDBJ whole genome shotgun (WGS) entry which is preliminary data.</text>
</comment>
<accession>A0A8J3QJS2</accession>
<reference evidence="3" key="1">
    <citation type="submission" date="2021-01" db="EMBL/GenBank/DDBJ databases">
        <title>Whole genome shotgun sequence of Rhizocola hellebori NBRC 109834.</title>
        <authorList>
            <person name="Komaki H."/>
            <person name="Tamura T."/>
        </authorList>
    </citation>
    <scope>NUCLEOTIDE SEQUENCE</scope>
    <source>
        <strain evidence="3">NBRC 109834</strain>
    </source>
</reference>
<feature type="transmembrane region" description="Helical" evidence="2">
    <location>
        <begin position="39"/>
        <end position="58"/>
    </location>
</feature>
<dbReference type="RefSeq" id="WP_239124527.1">
    <property type="nucleotide sequence ID" value="NZ_BONY01000129.1"/>
</dbReference>
<keyword evidence="2" id="KW-0812">Transmembrane</keyword>
<evidence type="ECO:0000256" key="2">
    <source>
        <dbReference type="SAM" id="Phobius"/>
    </source>
</evidence>
<feature type="transmembrane region" description="Helical" evidence="2">
    <location>
        <begin position="96"/>
        <end position="129"/>
    </location>
</feature>
<dbReference type="EMBL" id="BONY01000129">
    <property type="protein sequence ID" value="GIH11342.1"/>
    <property type="molecule type" value="Genomic_DNA"/>
</dbReference>
<organism evidence="3 4">
    <name type="scientific">Rhizocola hellebori</name>
    <dbReference type="NCBI Taxonomy" id="1392758"/>
    <lineage>
        <taxon>Bacteria</taxon>
        <taxon>Bacillati</taxon>
        <taxon>Actinomycetota</taxon>
        <taxon>Actinomycetes</taxon>
        <taxon>Micromonosporales</taxon>
        <taxon>Micromonosporaceae</taxon>
        <taxon>Rhizocola</taxon>
    </lineage>
</organism>
<keyword evidence="4" id="KW-1185">Reference proteome</keyword>
<keyword evidence="2" id="KW-0472">Membrane</keyword>
<dbReference type="InterPro" id="IPR025327">
    <property type="entry name" value="DUF4233"/>
</dbReference>
<feature type="transmembrane region" description="Helical" evidence="2">
    <location>
        <begin position="64"/>
        <end position="84"/>
    </location>
</feature>
<evidence type="ECO:0008006" key="5">
    <source>
        <dbReference type="Google" id="ProtNLM"/>
    </source>
</evidence>
<dbReference type="Proteomes" id="UP000612899">
    <property type="component" value="Unassembled WGS sequence"/>
</dbReference>
<protein>
    <recommendedName>
        <fullName evidence="5">DUF4233 domain-containing protein</fullName>
    </recommendedName>
</protein>
<dbReference type="AlphaFoldDB" id="A0A8J3QJS2"/>
<keyword evidence="2" id="KW-1133">Transmembrane helix</keyword>
<dbReference type="Pfam" id="PF14017">
    <property type="entry name" value="DUF4233"/>
    <property type="match status" value="1"/>
</dbReference>
<gene>
    <name evidence="3" type="ORF">Rhe02_94090</name>
</gene>
<name>A0A8J3QJS2_9ACTN</name>
<feature type="compositionally biased region" description="Basic and acidic residues" evidence="1">
    <location>
        <begin position="9"/>
        <end position="18"/>
    </location>
</feature>